<evidence type="ECO:0000256" key="1">
    <source>
        <dbReference type="ARBA" id="ARBA00005466"/>
    </source>
</evidence>
<organism evidence="6 7">
    <name type="scientific">Botrytis byssoidea</name>
    <dbReference type="NCBI Taxonomy" id="139641"/>
    <lineage>
        <taxon>Eukaryota</taxon>
        <taxon>Fungi</taxon>
        <taxon>Dikarya</taxon>
        <taxon>Ascomycota</taxon>
        <taxon>Pezizomycotina</taxon>
        <taxon>Leotiomycetes</taxon>
        <taxon>Helotiales</taxon>
        <taxon>Sclerotiniaceae</taxon>
        <taxon>Botrytis</taxon>
    </lineage>
</organism>
<dbReference type="SUPFAM" id="SSF56176">
    <property type="entry name" value="FAD-binding/transporter-associated domain-like"/>
    <property type="match status" value="1"/>
</dbReference>
<dbReference type="PANTHER" id="PTHR42973">
    <property type="entry name" value="BINDING OXIDOREDUCTASE, PUTATIVE (AFU_ORTHOLOGUE AFUA_1G17690)-RELATED"/>
    <property type="match status" value="1"/>
</dbReference>
<dbReference type="GO" id="GO:0071949">
    <property type="term" value="F:FAD binding"/>
    <property type="evidence" value="ECO:0007669"/>
    <property type="project" value="InterPro"/>
</dbReference>
<gene>
    <name evidence="6" type="ORF">EAE97_008990</name>
</gene>
<dbReference type="Proteomes" id="UP000710849">
    <property type="component" value="Unassembled WGS sequence"/>
</dbReference>
<dbReference type="PANTHER" id="PTHR42973:SF22">
    <property type="entry name" value="FAD-BINDING PCMH-TYPE DOMAIN-CONTAINING PROTEIN-RELATED"/>
    <property type="match status" value="1"/>
</dbReference>
<keyword evidence="4" id="KW-0560">Oxidoreductase</keyword>
<dbReference type="EMBL" id="RCSW01000020">
    <property type="protein sequence ID" value="KAF7931969.1"/>
    <property type="molecule type" value="Genomic_DNA"/>
</dbReference>
<evidence type="ECO:0000256" key="3">
    <source>
        <dbReference type="ARBA" id="ARBA00022827"/>
    </source>
</evidence>
<evidence type="ECO:0000259" key="5">
    <source>
        <dbReference type="PROSITE" id="PS51387"/>
    </source>
</evidence>
<dbReference type="GeneID" id="62152578"/>
<feature type="domain" description="FAD-binding PCMH-type" evidence="5">
    <location>
        <begin position="123"/>
        <end position="302"/>
    </location>
</feature>
<dbReference type="RefSeq" id="XP_038729518.1">
    <property type="nucleotide sequence ID" value="XM_038879505.1"/>
</dbReference>
<dbReference type="InterPro" id="IPR016166">
    <property type="entry name" value="FAD-bd_PCMH"/>
</dbReference>
<dbReference type="InterPro" id="IPR036318">
    <property type="entry name" value="FAD-bd_PCMH-like_sf"/>
</dbReference>
<dbReference type="PROSITE" id="PS51387">
    <property type="entry name" value="FAD_PCMH"/>
    <property type="match status" value="1"/>
</dbReference>
<evidence type="ECO:0000313" key="7">
    <source>
        <dbReference type="Proteomes" id="UP000710849"/>
    </source>
</evidence>
<evidence type="ECO:0000256" key="2">
    <source>
        <dbReference type="ARBA" id="ARBA00022630"/>
    </source>
</evidence>
<dbReference type="InterPro" id="IPR050416">
    <property type="entry name" value="FAD-linked_Oxidoreductase"/>
</dbReference>
<sequence length="563" mass="59719">MQGRQILSASGKSPKLKYRDFGYKISDVSGWNGSSLILQASLFLRMVSITFVLSLLHAFSVAANANDANATISWAVASVTKSLTTNVDICCKALQLALGSKVSYPSSSEYSTFLNNFYSQQESQLSPGCIVSPTSTTDVSISVGILSILGKLTNWSPSCQFAIKSGGHAPGVSQANINQGVTINLSPLNFIDVSTDQSVVSVGPGARWGEVYLKLDALQLAVPGGRVNSVGVGGLTVGGGISYFSPRKGFTCDNVKNFEIVLASGKIVNANANQNSDLYLALKGGSNNLGVVTRIDLYAFQQGKLWGGNILYPATTAEQQINALADFSSDPTYDEYASLITSLAFQPNIGSVVVNSIVYTKPVANPAVYQPFTAIQPQYSNTLRITNLTDIGSEEGGTSSHLRTLFITTTFKANKQMINATYNAWNAALPSIQSLSNITWSLSFEPAPANIPAKSASTGGNVLAVTPADGPLIVALLTATWGNIADDTVVDNTAKAMFETIDAYAKASGLYNDWQYLNYAANWQDPIDGLGAVNKAKLQAASRKYDPLGVFQKGVTGGFKLFV</sequence>
<evidence type="ECO:0000313" key="6">
    <source>
        <dbReference type="EMBL" id="KAF7931969.1"/>
    </source>
</evidence>
<dbReference type="AlphaFoldDB" id="A0A9P5LX17"/>
<name>A0A9P5LX17_9HELO</name>
<dbReference type="Pfam" id="PF01565">
    <property type="entry name" value="FAD_binding_4"/>
    <property type="match status" value="1"/>
</dbReference>
<dbReference type="GO" id="GO:0016491">
    <property type="term" value="F:oxidoreductase activity"/>
    <property type="evidence" value="ECO:0007669"/>
    <property type="project" value="UniProtKB-KW"/>
</dbReference>
<dbReference type="InterPro" id="IPR016169">
    <property type="entry name" value="FAD-bd_PCMH_sub2"/>
</dbReference>
<comment type="caution">
    <text evidence="6">The sequence shown here is derived from an EMBL/GenBank/DDBJ whole genome shotgun (WGS) entry which is preliminary data.</text>
</comment>
<keyword evidence="2" id="KW-0285">Flavoprotein</keyword>
<dbReference type="InterPro" id="IPR006094">
    <property type="entry name" value="Oxid_FAD_bind_N"/>
</dbReference>
<proteinExistence type="inferred from homology"/>
<keyword evidence="7" id="KW-1185">Reference proteome</keyword>
<evidence type="ECO:0000256" key="4">
    <source>
        <dbReference type="ARBA" id="ARBA00023002"/>
    </source>
</evidence>
<dbReference type="Gene3D" id="3.30.465.10">
    <property type="match status" value="1"/>
</dbReference>
<comment type="similarity">
    <text evidence="1">Belongs to the oxygen-dependent FAD-linked oxidoreductase family.</text>
</comment>
<protein>
    <recommendedName>
        <fullName evidence="5">FAD-binding PCMH-type domain-containing protein</fullName>
    </recommendedName>
</protein>
<accession>A0A9P5LX17</accession>
<reference evidence="6 7" key="1">
    <citation type="journal article" date="2020" name="Genome Biol. Evol.">
        <title>Comparative genomics of Sclerotiniaceae.</title>
        <authorList>
            <person name="Valero Jimenez C.A."/>
            <person name="Steentjes M."/>
            <person name="Scholten O.E."/>
            <person name="Van Kan J.A.L."/>
        </authorList>
    </citation>
    <scope>NUCLEOTIDE SEQUENCE [LARGE SCALE GENOMIC DNA]</scope>
    <source>
        <strain evidence="6 7">MUCL 94</strain>
    </source>
</reference>
<keyword evidence="3" id="KW-0274">FAD</keyword>